<feature type="compositionally biased region" description="Basic residues" evidence="1">
    <location>
        <begin position="294"/>
        <end position="304"/>
    </location>
</feature>
<accession>A0A0L0T120</accession>
<proteinExistence type="predicted"/>
<protein>
    <submittedName>
        <fullName evidence="2">Uncharacterized protein</fullName>
    </submittedName>
</protein>
<feature type="region of interest" description="Disordered" evidence="1">
    <location>
        <begin position="369"/>
        <end position="391"/>
    </location>
</feature>
<sequence length="391" mass="42112">MVPVQVVLERCHWPTDRTWTVLKSRARVTNRSVMWADLAPHHVVVASGPGGEREEVSGLDVDARDRIEFAPKAFLDMAPGNGDGDDGYAPDVIVVEPANSLSAVLDKKHFMLQEALIKPHEKCDAAVVDKLAERQRRELMHAMKFLTARYILYVTRSVQAEENEAVVYACLAAQADWRAVPLDDDEDDDEQEDQEVDPDHGLPQDRATASCCASSQPGSPPAATSPYLSIRPDPPRVTNGLFAALLERRSLSASTDADAVDDDPDCEEADPIEPTEPADPTNDPTPSPPPLKSSAKKKKKKVSVWRRQPVWRGAGKRAPWQPLPALAADSASAPAGLVVEGMSVATPATAFESDGAVMPKSVAGSTTSLNGAAVGKKRPAFPVPNPVRFLG</sequence>
<evidence type="ECO:0000313" key="2">
    <source>
        <dbReference type="EMBL" id="KNE68355.1"/>
    </source>
</evidence>
<evidence type="ECO:0000313" key="3">
    <source>
        <dbReference type="Proteomes" id="UP000054350"/>
    </source>
</evidence>
<dbReference type="Proteomes" id="UP000054350">
    <property type="component" value="Unassembled WGS sequence"/>
</dbReference>
<dbReference type="InterPro" id="IPR029063">
    <property type="entry name" value="SAM-dependent_MTases_sf"/>
</dbReference>
<dbReference type="eggNOG" id="KOG2360">
    <property type="taxonomic scope" value="Eukaryota"/>
</dbReference>
<gene>
    <name evidence="2" type="ORF">AMAG_13013</name>
</gene>
<dbReference type="EMBL" id="GG745356">
    <property type="protein sequence ID" value="KNE68355.1"/>
    <property type="molecule type" value="Genomic_DNA"/>
</dbReference>
<feature type="compositionally biased region" description="Acidic residues" evidence="1">
    <location>
        <begin position="183"/>
        <end position="196"/>
    </location>
</feature>
<dbReference type="OrthoDB" id="435282at2759"/>
<reference evidence="2 3" key="1">
    <citation type="submission" date="2009-11" db="EMBL/GenBank/DDBJ databases">
        <title>Annotation of Allomyces macrogynus ATCC 38327.</title>
        <authorList>
            <consortium name="The Broad Institute Genome Sequencing Platform"/>
            <person name="Russ C."/>
            <person name="Cuomo C."/>
            <person name="Burger G."/>
            <person name="Gray M.W."/>
            <person name="Holland P.W.H."/>
            <person name="King N."/>
            <person name="Lang F.B.F."/>
            <person name="Roger A.J."/>
            <person name="Ruiz-Trillo I."/>
            <person name="Young S.K."/>
            <person name="Zeng Q."/>
            <person name="Gargeya S."/>
            <person name="Fitzgerald M."/>
            <person name="Haas B."/>
            <person name="Abouelleil A."/>
            <person name="Alvarado L."/>
            <person name="Arachchi H.M."/>
            <person name="Berlin A."/>
            <person name="Chapman S.B."/>
            <person name="Gearin G."/>
            <person name="Goldberg J."/>
            <person name="Griggs A."/>
            <person name="Gujja S."/>
            <person name="Hansen M."/>
            <person name="Heiman D."/>
            <person name="Howarth C."/>
            <person name="Larimer J."/>
            <person name="Lui A."/>
            <person name="MacDonald P.J.P."/>
            <person name="McCowen C."/>
            <person name="Montmayeur A."/>
            <person name="Murphy C."/>
            <person name="Neiman D."/>
            <person name="Pearson M."/>
            <person name="Priest M."/>
            <person name="Roberts A."/>
            <person name="Saif S."/>
            <person name="Shea T."/>
            <person name="Sisk P."/>
            <person name="Stolte C."/>
            <person name="Sykes S."/>
            <person name="Wortman J."/>
            <person name="Nusbaum C."/>
            <person name="Birren B."/>
        </authorList>
    </citation>
    <scope>NUCLEOTIDE SEQUENCE [LARGE SCALE GENOMIC DNA]</scope>
    <source>
        <strain evidence="2 3">ATCC 38327</strain>
    </source>
</reference>
<feature type="compositionally biased region" description="Acidic residues" evidence="1">
    <location>
        <begin position="258"/>
        <end position="273"/>
    </location>
</feature>
<evidence type="ECO:0000256" key="1">
    <source>
        <dbReference type="SAM" id="MobiDB-lite"/>
    </source>
</evidence>
<feature type="region of interest" description="Disordered" evidence="1">
    <location>
        <begin position="183"/>
        <end position="234"/>
    </location>
</feature>
<feature type="region of interest" description="Disordered" evidence="1">
    <location>
        <begin position="253"/>
        <end position="321"/>
    </location>
</feature>
<reference evidence="3" key="2">
    <citation type="submission" date="2009-11" db="EMBL/GenBank/DDBJ databases">
        <title>The Genome Sequence of Allomyces macrogynus strain ATCC 38327.</title>
        <authorList>
            <consortium name="The Broad Institute Genome Sequencing Platform"/>
            <person name="Russ C."/>
            <person name="Cuomo C."/>
            <person name="Shea T."/>
            <person name="Young S.K."/>
            <person name="Zeng Q."/>
            <person name="Koehrsen M."/>
            <person name="Haas B."/>
            <person name="Borodovsky M."/>
            <person name="Guigo R."/>
            <person name="Alvarado L."/>
            <person name="Berlin A."/>
            <person name="Borenstein D."/>
            <person name="Chen Z."/>
            <person name="Engels R."/>
            <person name="Freedman E."/>
            <person name="Gellesch M."/>
            <person name="Goldberg J."/>
            <person name="Griggs A."/>
            <person name="Gujja S."/>
            <person name="Heiman D."/>
            <person name="Hepburn T."/>
            <person name="Howarth C."/>
            <person name="Jen D."/>
            <person name="Larson L."/>
            <person name="Lewis B."/>
            <person name="Mehta T."/>
            <person name="Park D."/>
            <person name="Pearson M."/>
            <person name="Roberts A."/>
            <person name="Saif S."/>
            <person name="Shenoy N."/>
            <person name="Sisk P."/>
            <person name="Stolte C."/>
            <person name="Sykes S."/>
            <person name="Walk T."/>
            <person name="White J."/>
            <person name="Yandava C."/>
            <person name="Burger G."/>
            <person name="Gray M.W."/>
            <person name="Holland P.W.H."/>
            <person name="King N."/>
            <person name="Lang F.B.F."/>
            <person name="Roger A.J."/>
            <person name="Ruiz-Trillo I."/>
            <person name="Lander E."/>
            <person name="Nusbaum C."/>
        </authorList>
    </citation>
    <scope>NUCLEOTIDE SEQUENCE [LARGE SCALE GENOMIC DNA]</scope>
    <source>
        <strain evidence="3">ATCC 38327</strain>
    </source>
</reference>
<organism evidence="2 3">
    <name type="scientific">Allomyces macrogynus (strain ATCC 38327)</name>
    <name type="common">Allomyces javanicus var. macrogynus</name>
    <dbReference type="NCBI Taxonomy" id="578462"/>
    <lineage>
        <taxon>Eukaryota</taxon>
        <taxon>Fungi</taxon>
        <taxon>Fungi incertae sedis</taxon>
        <taxon>Blastocladiomycota</taxon>
        <taxon>Blastocladiomycetes</taxon>
        <taxon>Blastocladiales</taxon>
        <taxon>Blastocladiaceae</taxon>
        <taxon>Allomyces</taxon>
    </lineage>
</organism>
<keyword evidence="3" id="KW-1185">Reference proteome</keyword>
<dbReference type="InterPro" id="IPR042620">
    <property type="entry name" value="NSUN7"/>
</dbReference>
<name>A0A0L0T120_ALLM3</name>
<dbReference type="AlphaFoldDB" id="A0A0L0T120"/>
<dbReference type="Gene3D" id="3.40.50.150">
    <property type="entry name" value="Vaccinia Virus protein VP39"/>
    <property type="match status" value="1"/>
</dbReference>
<dbReference type="PANTHER" id="PTHR14663:SF2">
    <property type="entry name" value="METHYLTRANSFERASE NSUN7-RELATED"/>
    <property type="match status" value="1"/>
</dbReference>
<dbReference type="PANTHER" id="PTHR14663">
    <property type="entry name" value="METHYLTRANSFERASE NSUN7-RELATED"/>
    <property type="match status" value="1"/>
</dbReference>
<dbReference type="VEuPathDB" id="FungiDB:AMAG_13013"/>